<keyword evidence="2" id="KW-1185">Reference proteome</keyword>
<organism evidence="1 2">
    <name type="scientific">Cylicostephanus goldi</name>
    <name type="common">Nematode worm</name>
    <dbReference type="NCBI Taxonomy" id="71465"/>
    <lineage>
        <taxon>Eukaryota</taxon>
        <taxon>Metazoa</taxon>
        <taxon>Ecdysozoa</taxon>
        <taxon>Nematoda</taxon>
        <taxon>Chromadorea</taxon>
        <taxon>Rhabditida</taxon>
        <taxon>Rhabditina</taxon>
        <taxon>Rhabditomorpha</taxon>
        <taxon>Strongyloidea</taxon>
        <taxon>Strongylidae</taxon>
        <taxon>Cylicostephanus</taxon>
    </lineage>
</organism>
<dbReference type="PANTHER" id="PTHR12406">
    <property type="entry name" value="CALCIUM-INDEPENDENT PHOSPHOLIPASE A2 IPLA2 -RELATED"/>
    <property type="match status" value="1"/>
</dbReference>
<dbReference type="InterPro" id="IPR016035">
    <property type="entry name" value="Acyl_Trfase/lysoPLipase"/>
</dbReference>
<protein>
    <submittedName>
        <fullName evidence="1">Uncharacterized protein</fullName>
    </submittedName>
</protein>
<gene>
    <name evidence="1" type="ORF">CGOC_LOCUS4837</name>
</gene>
<dbReference type="GO" id="GO:0016020">
    <property type="term" value="C:membrane"/>
    <property type="evidence" value="ECO:0007669"/>
    <property type="project" value="TreeGrafter"/>
</dbReference>
<dbReference type="GO" id="GO:0004806">
    <property type="term" value="F:triacylglycerol lipase activity"/>
    <property type="evidence" value="ECO:0007669"/>
    <property type="project" value="TreeGrafter"/>
</dbReference>
<reference evidence="1 2" key="1">
    <citation type="submission" date="2018-11" db="EMBL/GenBank/DDBJ databases">
        <authorList>
            <consortium name="Pathogen Informatics"/>
        </authorList>
    </citation>
    <scope>NUCLEOTIDE SEQUENCE [LARGE SCALE GENOMIC DNA]</scope>
</reference>
<proteinExistence type="predicted"/>
<dbReference type="AlphaFoldDB" id="A0A3P6T250"/>
<accession>A0A3P6T250</accession>
<dbReference type="SUPFAM" id="SSF52151">
    <property type="entry name" value="FabD/lysophospholipase-like"/>
    <property type="match status" value="1"/>
</dbReference>
<dbReference type="PANTHER" id="PTHR12406:SF38">
    <property type="entry name" value="PNPLA DOMAIN-CONTAINING PROTEIN"/>
    <property type="match status" value="1"/>
</dbReference>
<dbReference type="GO" id="GO:0005811">
    <property type="term" value="C:lipid droplet"/>
    <property type="evidence" value="ECO:0007669"/>
    <property type="project" value="TreeGrafter"/>
</dbReference>
<name>A0A3P6T250_CYLGO</name>
<sequence>MAHILCHLNSRVEPATQVLYALGEELMTLRFGALTPGYYLNERLIKIVDDFLPDDISPAQGKLYVSLTNRLDRKNELINKFKSKEHLLQCLMASCYIPMYSMGYGGRAPIIDGIVSGRLV</sequence>
<dbReference type="EMBL" id="UYRV01013892">
    <property type="protein sequence ID" value="VDK59928.1"/>
    <property type="molecule type" value="Genomic_DNA"/>
</dbReference>
<evidence type="ECO:0000313" key="1">
    <source>
        <dbReference type="EMBL" id="VDK59928.1"/>
    </source>
</evidence>
<dbReference type="InterPro" id="IPR033562">
    <property type="entry name" value="PLPL"/>
</dbReference>
<dbReference type="Proteomes" id="UP000271889">
    <property type="component" value="Unassembled WGS sequence"/>
</dbReference>
<dbReference type="GO" id="GO:0019433">
    <property type="term" value="P:triglyceride catabolic process"/>
    <property type="evidence" value="ECO:0007669"/>
    <property type="project" value="TreeGrafter"/>
</dbReference>
<dbReference type="GO" id="GO:0005737">
    <property type="term" value="C:cytoplasm"/>
    <property type="evidence" value="ECO:0007669"/>
    <property type="project" value="TreeGrafter"/>
</dbReference>
<dbReference type="OrthoDB" id="197155at2759"/>
<dbReference type="GO" id="GO:0055088">
    <property type="term" value="P:lipid homeostasis"/>
    <property type="evidence" value="ECO:0007669"/>
    <property type="project" value="TreeGrafter"/>
</dbReference>
<evidence type="ECO:0000313" key="2">
    <source>
        <dbReference type="Proteomes" id="UP000271889"/>
    </source>
</evidence>